<organism evidence="12 13">
    <name type="scientific">Hydrogenovibrio thermophilus</name>
    <dbReference type="NCBI Taxonomy" id="265883"/>
    <lineage>
        <taxon>Bacteria</taxon>
        <taxon>Pseudomonadati</taxon>
        <taxon>Pseudomonadota</taxon>
        <taxon>Gammaproteobacteria</taxon>
        <taxon>Thiotrichales</taxon>
        <taxon>Piscirickettsiaceae</taxon>
        <taxon>Hydrogenovibrio</taxon>
    </lineage>
</organism>
<proteinExistence type="inferred from homology"/>
<keyword evidence="13" id="KW-1185">Reference proteome</keyword>
<dbReference type="HAMAP" id="MF_00333">
    <property type="entry name" value="Coprogen_oxidas"/>
    <property type="match status" value="1"/>
</dbReference>
<dbReference type="GO" id="GO:0006782">
    <property type="term" value="P:protoporphyrinogen IX biosynthetic process"/>
    <property type="evidence" value="ECO:0007669"/>
    <property type="project" value="UniProtKB-UniRule"/>
</dbReference>
<accession>A0A451G424</accession>
<comment type="subcellular location">
    <subcellularLocation>
        <location evidence="1 11">Cytoplasm</location>
    </subcellularLocation>
</comment>
<dbReference type="GO" id="GO:0046872">
    <property type="term" value="F:metal ion binding"/>
    <property type="evidence" value="ECO:0007669"/>
    <property type="project" value="UniProtKB-KW"/>
</dbReference>
<evidence type="ECO:0000256" key="11">
    <source>
        <dbReference type="HAMAP-Rule" id="MF_00333"/>
    </source>
</evidence>
<dbReference type="GO" id="GO:0004109">
    <property type="term" value="F:coproporphyrinogen oxidase activity"/>
    <property type="evidence" value="ECO:0007669"/>
    <property type="project" value="UniProtKB-UniRule"/>
</dbReference>
<dbReference type="Pfam" id="PF01218">
    <property type="entry name" value="Coprogen_oxidas"/>
    <property type="match status" value="1"/>
</dbReference>
<dbReference type="PRINTS" id="PR00073">
    <property type="entry name" value="COPRGNOXDASE"/>
</dbReference>
<comment type="catalytic activity">
    <reaction evidence="9 11">
        <text>coproporphyrinogen III + O2 + 2 H(+) = protoporphyrinogen IX + 2 CO2 + 2 H2O</text>
        <dbReference type="Rhea" id="RHEA:18257"/>
        <dbReference type="ChEBI" id="CHEBI:15377"/>
        <dbReference type="ChEBI" id="CHEBI:15378"/>
        <dbReference type="ChEBI" id="CHEBI:15379"/>
        <dbReference type="ChEBI" id="CHEBI:16526"/>
        <dbReference type="ChEBI" id="CHEBI:57307"/>
        <dbReference type="ChEBI" id="CHEBI:57309"/>
        <dbReference type="EC" id="1.3.3.3"/>
    </reaction>
</comment>
<dbReference type="InterPro" id="IPR018375">
    <property type="entry name" value="Coprogen_oxidase_CS"/>
</dbReference>
<feature type="binding site" evidence="11">
    <location>
        <position position="106"/>
    </location>
    <ligand>
        <name>substrate</name>
    </ligand>
</feature>
<evidence type="ECO:0000256" key="5">
    <source>
        <dbReference type="ARBA" id="ARBA00022490"/>
    </source>
</evidence>
<dbReference type="SUPFAM" id="SSF102886">
    <property type="entry name" value="Coproporphyrinogen III oxidase"/>
    <property type="match status" value="1"/>
</dbReference>
<name>A0A451G424_9GAMM</name>
<dbReference type="EC" id="1.3.3.3" evidence="11"/>
<keyword evidence="7 11" id="KW-0350">Heme biosynthesis</keyword>
<feature type="binding site" evidence="11">
    <location>
        <position position="189"/>
    </location>
    <ligand>
        <name>a divalent metal cation</name>
        <dbReference type="ChEBI" id="CHEBI:60240"/>
    </ligand>
</feature>
<evidence type="ECO:0000313" key="12">
    <source>
        <dbReference type="EMBL" id="QAB14206.1"/>
    </source>
</evidence>
<evidence type="ECO:0000256" key="10">
    <source>
        <dbReference type="ARBA" id="ARBA00059657"/>
    </source>
</evidence>
<feature type="binding site" evidence="11">
    <location>
        <begin position="276"/>
        <end position="278"/>
    </location>
    <ligand>
        <name>substrate</name>
    </ligand>
</feature>
<keyword evidence="8 11" id="KW-0627">Porphyrin biosynthesis</keyword>
<comment type="subunit">
    <text evidence="4 11">Homodimer.</text>
</comment>
<dbReference type="UniPathway" id="UPA00251">
    <property type="reaction ID" value="UER00322"/>
</dbReference>
<dbReference type="Proteomes" id="UP000285478">
    <property type="component" value="Chromosome"/>
</dbReference>
<keyword evidence="11" id="KW-0479">Metal-binding</keyword>
<dbReference type="FunFam" id="3.40.1500.10:FF:000001">
    <property type="entry name" value="Oxygen-dependent coproporphyrinogen-III oxidase"/>
    <property type="match status" value="1"/>
</dbReference>
<dbReference type="EMBL" id="CP035033">
    <property type="protein sequence ID" value="QAB14206.1"/>
    <property type="molecule type" value="Genomic_DNA"/>
</dbReference>
<feature type="binding site" evidence="11">
    <location>
        <position position="120"/>
    </location>
    <ligand>
        <name>a divalent metal cation</name>
        <dbReference type="ChEBI" id="CHEBI:60240"/>
    </ligand>
</feature>
<dbReference type="PANTHER" id="PTHR10755">
    <property type="entry name" value="COPROPORPHYRINOGEN III OXIDASE, MITOCHONDRIAL"/>
    <property type="match status" value="1"/>
</dbReference>
<dbReference type="GO" id="GO:0005737">
    <property type="term" value="C:cytoplasm"/>
    <property type="evidence" value="ECO:0007669"/>
    <property type="project" value="UniProtKB-SubCell"/>
</dbReference>
<feature type="active site" description="Proton donor" evidence="11">
    <location>
        <position position="120"/>
    </location>
</feature>
<comment type="pathway">
    <text evidence="2 11">Porphyrin-containing compound metabolism; protoporphyrin-IX biosynthesis; protoporphyrinogen-IX from coproporphyrinogen-III (O2 route): step 1/1.</text>
</comment>
<evidence type="ECO:0000256" key="9">
    <source>
        <dbReference type="ARBA" id="ARBA00049102"/>
    </source>
</evidence>
<evidence type="ECO:0000256" key="6">
    <source>
        <dbReference type="ARBA" id="ARBA00023002"/>
    </source>
</evidence>
<feature type="region of interest" description="Important for dimerization" evidence="11">
    <location>
        <begin position="258"/>
        <end position="293"/>
    </location>
</feature>
<dbReference type="PIRSF" id="PIRSF000166">
    <property type="entry name" value="Coproporphyri_ox"/>
    <property type="match status" value="1"/>
</dbReference>
<feature type="binding site" evidence="11">
    <location>
        <begin position="122"/>
        <end position="124"/>
    </location>
    <ligand>
        <name>substrate</name>
    </ligand>
</feature>
<protein>
    <recommendedName>
        <fullName evidence="11">Oxygen-dependent coproporphyrinogen-III oxidase</fullName>
        <shortName evidence="11">CPO</shortName>
        <shortName evidence="11">Coprogen oxidase</shortName>
        <shortName evidence="11">Coproporphyrinogenase</shortName>
        <ecNumber evidence="11">1.3.3.3</ecNumber>
    </recommendedName>
</protein>
<sequence>MSDTQPNHVDIEAVKAYLLDLQADICRQLAAEDGSKDFIVDQWEREPDQGEMGLTGGGISRVLEGGDVIEKGGVNFSHVRGKTLPASATAHRPELAGRSFQALGVSLVIHPRNPYVPTSHANVRLFVAEKDGEEPVWWFGGGFDLTPYYPFDDDVVHWHLQSKAACDPFGDEIYSKYKDWCDEYFFLKHRNETRGVGGLFYDDLNESTFGWDFETCFRFMQSVGNHYIEAYRPIVARRKSVPYGDRQRDFQLYRRGRYAEFNLAFDRGTIFGLQTGGRTESILMSMPPLATWKYDYHPEPGTEEAKLYDYLAPRDWLNLEGS</sequence>
<evidence type="ECO:0000256" key="8">
    <source>
        <dbReference type="ARBA" id="ARBA00023244"/>
    </source>
</evidence>
<dbReference type="NCBIfam" id="NF003727">
    <property type="entry name" value="PRK05330.1"/>
    <property type="match status" value="1"/>
</dbReference>
<evidence type="ECO:0000256" key="4">
    <source>
        <dbReference type="ARBA" id="ARBA00011738"/>
    </source>
</evidence>
<feature type="binding site" evidence="11">
    <location>
        <position position="159"/>
    </location>
    <ligand>
        <name>a divalent metal cation</name>
        <dbReference type="ChEBI" id="CHEBI:60240"/>
    </ligand>
</feature>
<comment type="function">
    <text evidence="10 11">Involved in the heme biosynthesis. Catalyzes the aerobic oxidative decarboxylation of propionate groups of rings A and B of coproporphyrinogen-III to yield the vinyl groups in protoporphyrinogen-IX.</text>
</comment>
<keyword evidence="5 11" id="KW-0963">Cytoplasm</keyword>
<dbReference type="GO" id="GO:0042803">
    <property type="term" value="F:protein homodimerization activity"/>
    <property type="evidence" value="ECO:0007669"/>
    <property type="project" value="UniProtKB-UniRule"/>
</dbReference>
<comment type="similarity">
    <text evidence="3 11">Belongs to the aerobic coproporphyrinogen-III oxidase family.</text>
</comment>
<evidence type="ECO:0000256" key="7">
    <source>
        <dbReference type="ARBA" id="ARBA00023133"/>
    </source>
</evidence>
<comment type="cofactor">
    <cofactor evidence="11">
        <name>a divalent metal cation</name>
        <dbReference type="ChEBI" id="CHEBI:60240"/>
    </cofactor>
</comment>
<gene>
    <name evidence="11" type="primary">hemF</name>
    <name evidence="12" type="ORF">EPV75_00210</name>
</gene>
<dbReference type="AlphaFoldDB" id="A0A451G424"/>
<reference evidence="12 13" key="1">
    <citation type="journal article" date="2018" name="Environ. Microbiol.">
        <title>Genomes of ubiquitous marine and hypersaline Hydrogenovibrio, Thiomicrorhabdus and Thiomicrospira spp. encode a diversity of mechanisms to sustain chemolithoautotrophy in heterogeneous environments.</title>
        <authorList>
            <person name="Scott K.M."/>
            <person name="Williams J."/>
            <person name="Porter C.M.B."/>
            <person name="Russel S."/>
            <person name="Harmer T.L."/>
            <person name="Paul J.H."/>
            <person name="Antonen K.M."/>
            <person name="Bridges M.K."/>
            <person name="Camper G.J."/>
            <person name="Campla C.K."/>
            <person name="Casella L.G."/>
            <person name="Chase E."/>
            <person name="Conrad J.W."/>
            <person name="Cruz M.C."/>
            <person name="Dunlap D.S."/>
            <person name="Duran L."/>
            <person name="Fahsbender E.M."/>
            <person name="Goldsmith D.B."/>
            <person name="Keeley R.F."/>
            <person name="Kondoff M.R."/>
            <person name="Kussy B.I."/>
            <person name="Lane M.K."/>
            <person name="Lawler S."/>
            <person name="Leigh B.A."/>
            <person name="Lewis C."/>
            <person name="Lostal L.M."/>
            <person name="Marking D."/>
            <person name="Mancera P.A."/>
            <person name="McClenthan E.C."/>
            <person name="McIntyre E.A."/>
            <person name="Mine J.A."/>
            <person name="Modi S."/>
            <person name="Moore B.D."/>
            <person name="Morgan W.A."/>
            <person name="Nelson K.M."/>
            <person name="Nguyen K.N."/>
            <person name="Ogburn N."/>
            <person name="Parrino D.G."/>
            <person name="Pedapudi A.D."/>
            <person name="Pelham R.P."/>
            <person name="Preece A.M."/>
            <person name="Rampersad E.A."/>
            <person name="Richardson J.C."/>
            <person name="Rodgers C.M."/>
            <person name="Schaffer B.L."/>
            <person name="Sheridan N.E."/>
            <person name="Solone M.R."/>
            <person name="Staley Z.R."/>
            <person name="Tabuchi M."/>
            <person name="Waide R.J."/>
            <person name="Wanjugi P.W."/>
            <person name="Young S."/>
            <person name="Clum A."/>
            <person name="Daum C."/>
            <person name="Huntemann M."/>
            <person name="Ivanova N."/>
            <person name="Kyrpides N."/>
            <person name="Mikhailova N."/>
            <person name="Palaniappan K."/>
            <person name="Pillay M."/>
            <person name="Reddy T.B.K."/>
            <person name="Shapiro N."/>
            <person name="Stamatis D."/>
            <person name="Varghese N."/>
            <person name="Woyke T."/>
            <person name="Boden R."/>
            <person name="Freyermuth S.K."/>
            <person name="Kerfeld C.A."/>
        </authorList>
    </citation>
    <scope>NUCLEOTIDE SEQUENCE [LARGE SCALE GENOMIC DNA]</scope>
    <source>
        <strain evidence="12 13">JR-2</strain>
    </source>
</reference>
<dbReference type="Gene3D" id="3.40.1500.10">
    <property type="entry name" value="Coproporphyrinogen III oxidase, aerobic"/>
    <property type="match status" value="1"/>
</dbReference>
<feature type="binding site" evidence="11">
    <location>
        <position position="110"/>
    </location>
    <ligand>
        <name>a divalent metal cation</name>
        <dbReference type="ChEBI" id="CHEBI:60240"/>
    </ligand>
</feature>
<dbReference type="RefSeq" id="WP_128384063.1">
    <property type="nucleotide sequence ID" value="NZ_CP035033.1"/>
</dbReference>
<keyword evidence="6 11" id="KW-0560">Oxidoreductase</keyword>
<evidence type="ECO:0000313" key="13">
    <source>
        <dbReference type="Proteomes" id="UP000285478"/>
    </source>
</evidence>
<feature type="site" description="Important for dimerization" evidence="11">
    <location>
        <position position="189"/>
    </location>
</feature>
<evidence type="ECO:0000256" key="2">
    <source>
        <dbReference type="ARBA" id="ARBA00005168"/>
    </source>
</evidence>
<dbReference type="PANTHER" id="PTHR10755:SF0">
    <property type="entry name" value="OXYGEN-DEPENDENT COPROPORPHYRINOGEN-III OXIDASE, MITOCHONDRIAL"/>
    <property type="match status" value="1"/>
</dbReference>
<dbReference type="InterPro" id="IPR036406">
    <property type="entry name" value="Coprogen_oxidase_aer_sf"/>
</dbReference>
<evidence type="ECO:0000256" key="1">
    <source>
        <dbReference type="ARBA" id="ARBA00004496"/>
    </source>
</evidence>
<dbReference type="PROSITE" id="PS01021">
    <property type="entry name" value="COPROGEN_OXIDASE"/>
    <property type="match status" value="1"/>
</dbReference>
<dbReference type="InterPro" id="IPR001260">
    <property type="entry name" value="Coprogen_oxidase_aer"/>
</dbReference>
<dbReference type="KEGG" id="htr:EPV75_00210"/>
<evidence type="ECO:0000256" key="3">
    <source>
        <dbReference type="ARBA" id="ARBA00010644"/>
    </source>
</evidence>